<feature type="transmembrane region" description="Helical" evidence="14">
    <location>
        <begin position="341"/>
        <end position="361"/>
    </location>
</feature>
<comment type="subcellular location">
    <subcellularLocation>
        <location evidence="1">Cell membrane</location>
        <topology evidence="1">Multi-pass membrane protein</topology>
    </subcellularLocation>
</comment>
<dbReference type="RefSeq" id="WP_318750429.1">
    <property type="nucleotide sequence ID" value="NZ_CP132508.1"/>
</dbReference>
<keyword evidence="16" id="KW-1185">Reference proteome</keyword>
<dbReference type="Proteomes" id="UP001304683">
    <property type="component" value="Chromosome"/>
</dbReference>
<feature type="transmembrane region" description="Helical" evidence="14">
    <location>
        <begin position="219"/>
        <end position="238"/>
    </location>
</feature>
<feature type="transmembrane region" description="Helical" evidence="14">
    <location>
        <begin position="368"/>
        <end position="387"/>
    </location>
</feature>
<keyword evidence="6" id="KW-0598">Phosphotransferase system</keyword>
<comment type="function">
    <text evidence="10">The phosphoenolpyruvate-dependent sugar phosphotransferase system (sugar PTS), a major carbohydrate active transport system, catalyzes the phosphorylation of incoming sugar substrates concomitantly with their translocation across the cell membrane. The enzyme II UlaABC PTS system is involved in ascorbate transport.</text>
</comment>
<feature type="transmembrane region" description="Helical" evidence="14">
    <location>
        <begin position="38"/>
        <end position="60"/>
    </location>
</feature>
<evidence type="ECO:0000256" key="10">
    <source>
        <dbReference type="ARBA" id="ARBA00037387"/>
    </source>
</evidence>
<feature type="transmembrane region" description="Helical" evidence="14">
    <location>
        <begin position="253"/>
        <end position="272"/>
    </location>
</feature>
<evidence type="ECO:0000256" key="9">
    <source>
        <dbReference type="ARBA" id="ARBA00023136"/>
    </source>
</evidence>
<evidence type="ECO:0000256" key="12">
    <source>
        <dbReference type="ARBA" id="ARBA00039702"/>
    </source>
</evidence>
<evidence type="ECO:0000256" key="7">
    <source>
        <dbReference type="ARBA" id="ARBA00022692"/>
    </source>
</evidence>
<evidence type="ECO:0000256" key="3">
    <source>
        <dbReference type="ARBA" id="ARBA00022448"/>
    </source>
</evidence>
<feature type="transmembrane region" description="Helical" evidence="14">
    <location>
        <begin position="116"/>
        <end position="135"/>
    </location>
</feature>
<evidence type="ECO:0000256" key="6">
    <source>
        <dbReference type="ARBA" id="ARBA00022683"/>
    </source>
</evidence>
<comment type="similarity">
    <text evidence="11">Belongs to the UlaA family.</text>
</comment>
<keyword evidence="8 14" id="KW-1133">Transmembrane helix</keyword>
<evidence type="ECO:0000256" key="8">
    <source>
        <dbReference type="ARBA" id="ARBA00022989"/>
    </source>
</evidence>
<sequence>MLRFIVDLFSTPALVIGLVALIGLLAQRKSLNDVVNGTLKATLGFVIIGGGAGIIVQALTPIQEMLLRAFKLEGFVPFDELVVAGVAAQLGRETALILAFGFLINLLLARVTPWKYVYLTGHMLWIHAGAWAILLHSMGIQGAANIAIGAVIQGLYTTFFPALAQPIVRRITDSDQIAFGHGQTVLAVAGAHIARLFGRPEDSAESIRVSDRWAVLRDMAVSMSLIMTAVSVIAALYAGRSYVEAELSQGKNYIIFALLQALTFTGGVLVLMQGVRMFISEIVPAFQGISERLVPGARPALDCPVIYPYAPNSLMIGLITGTVAQALVIPLIIALKLPVPIPSMIVAFFASGTGAIFGNALAGRRGAVFGGFFWSFAGFLLSSWAYATHLFGDLNALGASGVGFVVPDAIVIAAVVKFLFGLAGIGG</sequence>
<dbReference type="PANTHER" id="PTHR33843">
    <property type="entry name" value="ASCORBATE-SPECIFIC PTS SYSTEM EIIC COMPONENT"/>
    <property type="match status" value="1"/>
</dbReference>
<evidence type="ECO:0000256" key="2">
    <source>
        <dbReference type="ARBA" id="ARBA00011738"/>
    </source>
</evidence>
<evidence type="ECO:0000256" key="14">
    <source>
        <dbReference type="SAM" id="Phobius"/>
    </source>
</evidence>
<evidence type="ECO:0000256" key="4">
    <source>
        <dbReference type="ARBA" id="ARBA00022475"/>
    </source>
</evidence>
<feature type="transmembrane region" description="Helical" evidence="14">
    <location>
        <begin position="142"/>
        <end position="164"/>
    </location>
</feature>
<feature type="transmembrane region" description="Helical" evidence="14">
    <location>
        <begin position="314"/>
        <end position="335"/>
    </location>
</feature>
<keyword evidence="3" id="KW-0813">Transport</keyword>
<feature type="transmembrane region" description="Helical" evidence="14">
    <location>
        <begin position="81"/>
        <end position="104"/>
    </location>
</feature>
<evidence type="ECO:0000256" key="5">
    <source>
        <dbReference type="ARBA" id="ARBA00022597"/>
    </source>
</evidence>
<gene>
    <name evidence="15" type="ORF">Q5761_09625</name>
</gene>
<evidence type="ECO:0000256" key="11">
    <source>
        <dbReference type="ARBA" id="ARBA00038218"/>
    </source>
</evidence>
<proteinExistence type="inferred from homology"/>
<keyword evidence="7 14" id="KW-0812">Transmembrane</keyword>
<organism evidence="15 16">
    <name type="scientific">Thermaerobacter composti</name>
    <dbReference type="NCBI Taxonomy" id="554949"/>
    <lineage>
        <taxon>Bacteria</taxon>
        <taxon>Bacillati</taxon>
        <taxon>Bacillota</taxon>
        <taxon>Clostridia</taxon>
        <taxon>Eubacteriales</taxon>
        <taxon>Clostridiales Family XVII. Incertae Sedis</taxon>
        <taxon>Thermaerobacter</taxon>
    </lineage>
</organism>
<evidence type="ECO:0000256" key="1">
    <source>
        <dbReference type="ARBA" id="ARBA00004651"/>
    </source>
</evidence>
<evidence type="ECO:0000256" key="13">
    <source>
        <dbReference type="ARBA" id="ARBA00042859"/>
    </source>
</evidence>
<comment type="subunit">
    <text evidence="2">Homodimer.</text>
</comment>
<evidence type="ECO:0000313" key="16">
    <source>
        <dbReference type="Proteomes" id="UP001304683"/>
    </source>
</evidence>
<keyword evidence="9 14" id="KW-0472">Membrane</keyword>
<keyword evidence="4" id="KW-1003">Cell membrane</keyword>
<dbReference type="InterPro" id="IPR004703">
    <property type="entry name" value="PTS_sugar-sp_permease"/>
</dbReference>
<accession>A0ABZ0QMB4</accession>
<feature type="transmembrane region" description="Helical" evidence="14">
    <location>
        <begin position="399"/>
        <end position="420"/>
    </location>
</feature>
<keyword evidence="5" id="KW-0762">Sugar transport</keyword>
<protein>
    <recommendedName>
        <fullName evidence="12">Ascorbate-specific PTS system EIIC component</fullName>
    </recommendedName>
    <alternativeName>
        <fullName evidence="13">Ascorbate-specific permease IIC component UlaA</fullName>
    </alternativeName>
</protein>
<dbReference type="EMBL" id="CP132508">
    <property type="protein sequence ID" value="WPD18610.1"/>
    <property type="molecule type" value="Genomic_DNA"/>
</dbReference>
<name>A0ABZ0QMB4_9FIRM</name>
<evidence type="ECO:0000313" key="15">
    <source>
        <dbReference type="EMBL" id="WPD18610.1"/>
    </source>
</evidence>
<dbReference type="PANTHER" id="PTHR33843:SF4">
    <property type="entry name" value="ASCORBATE-SPECIFIC PTS SYSTEM EIIC COMPONENT"/>
    <property type="match status" value="1"/>
</dbReference>
<dbReference type="Pfam" id="PF03611">
    <property type="entry name" value="EIIC-GAT"/>
    <property type="match status" value="1"/>
</dbReference>
<dbReference type="InterPro" id="IPR051562">
    <property type="entry name" value="Ascorbate-PTS_EIIC"/>
</dbReference>
<reference evidence="15 16" key="1">
    <citation type="submission" date="2023-08" db="EMBL/GenBank/DDBJ databases">
        <title>Genome sequence of Thermaerobacter compostii strain Ins1, a spore-forming filamentous bacterium isolated from a deep geothermal reservoir.</title>
        <authorList>
            <person name="Bregnard D."/>
            <person name="Gonzalez D."/>
            <person name="Junier P."/>
        </authorList>
    </citation>
    <scope>NUCLEOTIDE SEQUENCE [LARGE SCALE GENOMIC DNA]</scope>
    <source>
        <strain evidence="15 16">Ins1</strain>
    </source>
</reference>